<name>A0AAN0RHH3_9RHOB</name>
<dbReference type="GO" id="GO:0046933">
    <property type="term" value="F:proton-transporting ATP synthase activity, rotational mechanism"/>
    <property type="evidence" value="ECO:0007669"/>
    <property type="project" value="TreeGrafter"/>
</dbReference>
<evidence type="ECO:0000313" key="18">
    <source>
        <dbReference type="Proteomes" id="UP000028680"/>
    </source>
</evidence>
<evidence type="ECO:0000259" key="16">
    <source>
        <dbReference type="SMART" id="SM00382"/>
    </source>
</evidence>
<dbReference type="Proteomes" id="UP000028680">
    <property type="component" value="Chromosome"/>
</dbReference>
<keyword evidence="12" id="KW-1278">Translocase</keyword>
<evidence type="ECO:0000256" key="8">
    <source>
        <dbReference type="ARBA" id="ARBA00022781"/>
    </source>
</evidence>
<dbReference type="KEGG" id="ptp:RCA23_c07750"/>
<keyword evidence="18" id="KW-1185">Reference proteome</keyword>
<keyword evidence="9" id="KW-1005">Bacterial flagellum biogenesis</keyword>
<dbReference type="GO" id="GO:0030254">
    <property type="term" value="P:protein secretion by the type III secretion system"/>
    <property type="evidence" value="ECO:0007669"/>
    <property type="project" value="InterPro"/>
</dbReference>
<dbReference type="Gene3D" id="3.40.50.12240">
    <property type="match status" value="1"/>
</dbReference>
<evidence type="ECO:0000256" key="5">
    <source>
        <dbReference type="ARBA" id="ARBA00022448"/>
    </source>
</evidence>
<dbReference type="InterPro" id="IPR027417">
    <property type="entry name" value="P-loop_NTPase"/>
</dbReference>
<dbReference type="InterPro" id="IPR050053">
    <property type="entry name" value="ATPase_alpha/beta_chains"/>
</dbReference>
<dbReference type="EMBL" id="CP003984">
    <property type="protein sequence ID" value="AII86331.1"/>
    <property type="molecule type" value="Genomic_DNA"/>
</dbReference>
<evidence type="ECO:0000256" key="13">
    <source>
        <dbReference type="ARBA" id="ARBA00023065"/>
    </source>
</evidence>
<evidence type="ECO:0000256" key="12">
    <source>
        <dbReference type="ARBA" id="ARBA00022967"/>
    </source>
</evidence>
<evidence type="ECO:0000256" key="1">
    <source>
        <dbReference type="ARBA" id="ARBA00004496"/>
    </source>
</evidence>
<evidence type="ECO:0000313" key="17">
    <source>
        <dbReference type="EMBL" id="AII86331.1"/>
    </source>
</evidence>
<protein>
    <recommendedName>
        <fullName evidence="4">Flagellum-specific ATP synthase</fullName>
        <ecNumber evidence="3">7.1.2.2</ecNumber>
    </recommendedName>
</protein>
<dbReference type="GO" id="GO:0005737">
    <property type="term" value="C:cytoplasm"/>
    <property type="evidence" value="ECO:0007669"/>
    <property type="project" value="UniProtKB-SubCell"/>
</dbReference>
<evidence type="ECO:0000256" key="10">
    <source>
        <dbReference type="ARBA" id="ARBA00022840"/>
    </source>
</evidence>
<feature type="domain" description="AAA+ ATPase" evidence="16">
    <location>
        <begin position="161"/>
        <end position="355"/>
    </location>
</feature>
<proteinExistence type="inferred from homology"/>
<dbReference type="GO" id="GO:0030257">
    <property type="term" value="C:type III protein secretion system complex"/>
    <property type="evidence" value="ECO:0007669"/>
    <property type="project" value="InterPro"/>
</dbReference>
<dbReference type="AlphaFoldDB" id="A0AAN0RHH3"/>
<keyword evidence="5" id="KW-0813">Transport</keyword>
<dbReference type="InterPro" id="IPR000194">
    <property type="entry name" value="ATPase_F1/V1/A1_a/bsu_nucl-bd"/>
</dbReference>
<dbReference type="PANTHER" id="PTHR15184:SF81">
    <property type="entry name" value="FLAGELLUM-SPECIFIC ATP SYNTHASE"/>
    <property type="match status" value="1"/>
</dbReference>
<keyword evidence="17" id="KW-0282">Flagellum</keyword>
<sequence>MSQSAVAILSRRIEKMATAPTLVASGRVTQFDGQIIECDGFPVSVGSICHVTGPSGTIIDAEIIGFKNGQNVAFLYDQNADIEVGALVSVANNGREVQVGESLLGRVIDAHGHPFDGLGPLHLAETWPLYGKSVNPLDRAPITQPLDVGVRSVNALLTIGKGQRVGIVAGSGVGKSVLLSMMTRFSKADVIVVGLIGERGREVGAFVEQAMTAASREKICVVAVPADRAALLRIRGANRATAIAEYFRAKGKDVLLIMDSLTRVAHAKREAGLAMGEQPTAKGYPPSVVSMIPNLIERTGTGGLGEGAITSIYTVLADGDDTTNDPVVDTARAILDGHIVLSRKQTQLGIYPAIDLTTSVSRVMNEITDTQHQKAAQKFKRLVYLYLENRDLMLMGGYAAGQDPELDLAIALWPQITAYVAQQANESADYTTCKQNLIDLMAE</sequence>
<keyword evidence="7" id="KW-0547">Nucleotide-binding</keyword>
<keyword evidence="15" id="KW-0066">ATP synthesis</keyword>
<dbReference type="CDD" id="cd01136">
    <property type="entry name" value="ATPase_flagellum-secretory_path_III"/>
    <property type="match status" value="1"/>
</dbReference>
<dbReference type="InterPro" id="IPR003593">
    <property type="entry name" value="AAA+_ATPase"/>
</dbReference>
<keyword evidence="17" id="KW-0966">Cell projection</keyword>
<dbReference type="PANTHER" id="PTHR15184">
    <property type="entry name" value="ATP SYNTHASE"/>
    <property type="match status" value="1"/>
</dbReference>
<evidence type="ECO:0000256" key="9">
    <source>
        <dbReference type="ARBA" id="ARBA00022795"/>
    </source>
</evidence>
<comment type="similarity">
    <text evidence="2">Belongs to the ATPase alpha/beta chains family.</text>
</comment>
<dbReference type="GO" id="GO:0016887">
    <property type="term" value="F:ATP hydrolysis activity"/>
    <property type="evidence" value="ECO:0007669"/>
    <property type="project" value="InterPro"/>
</dbReference>
<dbReference type="SUPFAM" id="SSF52540">
    <property type="entry name" value="P-loop containing nucleoside triphosphate hydrolases"/>
    <property type="match status" value="1"/>
</dbReference>
<reference evidence="17 18" key="1">
    <citation type="journal article" date="2014" name="ISME J.">
        <title>Adaptation of an abundant Roseobacter RCA organism to pelagic systems revealed by genomic and transcriptomic analyses.</title>
        <authorList>
            <person name="Voget S."/>
            <person name="Wemheuer B."/>
            <person name="Brinkhoff T."/>
            <person name="Vollmers J."/>
            <person name="Dietrich S."/>
            <person name="Giebel H.A."/>
            <person name="Beardsley C."/>
            <person name="Sardemann C."/>
            <person name="Bakenhus I."/>
            <person name="Billerbeck S."/>
            <person name="Daniel R."/>
            <person name="Simon M."/>
        </authorList>
    </citation>
    <scope>NUCLEOTIDE SEQUENCE [LARGE SCALE GENOMIC DNA]</scope>
    <source>
        <strain evidence="17 18">RCA23</strain>
    </source>
</reference>
<comment type="subcellular location">
    <subcellularLocation>
        <location evidence="1">Cytoplasm</location>
    </subcellularLocation>
</comment>
<evidence type="ECO:0000256" key="3">
    <source>
        <dbReference type="ARBA" id="ARBA00012473"/>
    </source>
</evidence>
<keyword evidence="17" id="KW-0969">Cilium</keyword>
<evidence type="ECO:0000256" key="11">
    <source>
        <dbReference type="ARBA" id="ARBA00022927"/>
    </source>
</evidence>
<evidence type="ECO:0000256" key="15">
    <source>
        <dbReference type="ARBA" id="ARBA00023310"/>
    </source>
</evidence>
<dbReference type="SMART" id="SM00382">
    <property type="entry name" value="AAA"/>
    <property type="match status" value="1"/>
</dbReference>
<keyword evidence="11" id="KW-0653">Protein transport</keyword>
<dbReference type="Pfam" id="PF18269">
    <property type="entry name" value="T3SS_ATPase_C"/>
    <property type="match status" value="1"/>
</dbReference>
<keyword evidence="13" id="KW-0406">Ion transport</keyword>
<keyword evidence="8" id="KW-0375">Hydrogen ion transport</keyword>
<evidence type="ECO:0000256" key="6">
    <source>
        <dbReference type="ARBA" id="ARBA00022490"/>
    </source>
</evidence>
<dbReference type="GO" id="GO:0044781">
    <property type="term" value="P:bacterial-type flagellum organization"/>
    <property type="evidence" value="ECO:0007669"/>
    <property type="project" value="UniProtKB-KW"/>
</dbReference>
<keyword evidence="10" id="KW-0067">ATP-binding</keyword>
<evidence type="ECO:0000256" key="14">
    <source>
        <dbReference type="ARBA" id="ARBA00023225"/>
    </source>
</evidence>
<dbReference type="FunFam" id="3.40.50.12240:FF:000002">
    <property type="entry name" value="Flagellum-specific ATP synthase FliI"/>
    <property type="match status" value="1"/>
</dbReference>
<dbReference type="GO" id="GO:0005524">
    <property type="term" value="F:ATP binding"/>
    <property type="evidence" value="ECO:0007669"/>
    <property type="project" value="UniProtKB-KW"/>
</dbReference>
<organism evidence="17 18">
    <name type="scientific">Planktomarina temperata RCA23</name>
    <dbReference type="NCBI Taxonomy" id="666509"/>
    <lineage>
        <taxon>Bacteria</taxon>
        <taxon>Pseudomonadati</taxon>
        <taxon>Pseudomonadota</taxon>
        <taxon>Alphaproteobacteria</taxon>
        <taxon>Rhodobacterales</taxon>
        <taxon>Paracoccaceae</taxon>
        <taxon>Planktomarina</taxon>
    </lineage>
</organism>
<dbReference type="Pfam" id="PF00006">
    <property type="entry name" value="ATP-synt_ab"/>
    <property type="match status" value="1"/>
</dbReference>
<keyword evidence="14" id="KW-1006">Bacterial flagellum protein export</keyword>
<evidence type="ECO:0000256" key="2">
    <source>
        <dbReference type="ARBA" id="ARBA00008936"/>
    </source>
</evidence>
<gene>
    <name evidence="17" type="primary">fliI</name>
    <name evidence="17" type="ORF">RCA23_c07750</name>
</gene>
<keyword evidence="6" id="KW-0963">Cytoplasm</keyword>
<dbReference type="EC" id="7.1.2.2" evidence="3"/>
<evidence type="ECO:0000256" key="4">
    <source>
        <dbReference type="ARBA" id="ARBA00020580"/>
    </source>
</evidence>
<dbReference type="RefSeq" id="WP_044049195.1">
    <property type="nucleotide sequence ID" value="NZ_CP003984.1"/>
</dbReference>
<dbReference type="InterPro" id="IPR040627">
    <property type="entry name" value="T3SS_ATPase_C"/>
</dbReference>
<accession>A0AAN0RHH3</accession>
<keyword evidence="17" id="KW-0378">Hydrolase</keyword>
<dbReference type="NCBIfam" id="TIGR01026">
    <property type="entry name" value="fliI_yscN"/>
    <property type="match status" value="1"/>
</dbReference>
<dbReference type="InterPro" id="IPR005714">
    <property type="entry name" value="ATPase_T3SS_FliI/YscN"/>
</dbReference>
<evidence type="ECO:0000256" key="7">
    <source>
        <dbReference type="ARBA" id="ARBA00022741"/>
    </source>
</evidence>